<comment type="caution">
    <text evidence="3">The sequence shown here is derived from an EMBL/GenBank/DDBJ whole genome shotgun (WGS) entry which is preliminary data.</text>
</comment>
<feature type="domain" description="N-acetyltransferase" evidence="1">
    <location>
        <begin position="1"/>
        <end position="93"/>
    </location>
</feature>
<dbReference type="InterPro" id="IPR000182">
    <property type="entry name" value="GNAT_dom"/>
</dbReference>
<dbReference type="SUPFAM" id="SSF55729">
    <property type="entry name" value="Acyl-CoA N-acyltransferases (Nat)"/>
    <property type="match status" value="1"/>
</dbReference>
<feature type="domain" description="N-acetyltransferase" evidence="2">
    <location>
        <begin position="6"/>
        <end position="93"/>
    </location>
</feature>
<protein>
    <submittedName>
        <fullName evidence="3">GNAT family N-acetyltransferase</fullName>
    </submittedName>
</protein>
<accession>A0ABP7I0R8</accession>
<organism evidence="3 4">
    <name type="scientific">Nocardioides panacisoli</name>
    <dbReference type="NCBI Taxonomy" id="627624"/>
    <lineage>
        <taxon>Bacteria</taxon>
        <taxon>Bacillati</taxon>
        <taxon>Actinomycetota</taxon>
        <taxon>Actinomycetes</taxon>
        <taxon>Propionibacteriales</taxon>
        <taxon>Nocardioidaceae</taxon>
        <taxon>Nocardioides</taxon>
    </lineage>
</organism>
<dbReference type="PANTHER" id="PTHR31435:SF10">
    <property type="entry name" value="BSR4717 PROTEIN"/>
    <property type="match status" value="1"/>
</dbReference>
<keyword evidence="4" id="KW-1185">Reference proteome</keyword>
<dbReference type="RefSeq" id="WP_344772024.1">
    <property type="nucleotide sequence ID" value="NZ_BAABAH010000001.1"/>
</dbReference>
<evidence type="ECO:0000259" key="2">
    <source>
        <dbReference type="PROSITE" id="PS51729"/>
    </source>
</evidence>
<dbReference type="Gene3D" id="3.40.630.30">
    <property type="match status" value="1"/>
</dbReference>
<dbReference type="InterPro" id="IPR031165">
    <property type="entry name" value="GNAT_YJDJ"/>
</dbReference>
<gene>
    <name evidence="3" type="ORF">GCM10022242_03240</name>
</gene>
<proteinExistence type="predicted"/>
<dbReference type="EMBL" id="BAABAH010000001">
    <property type="protein sequence ID" value="GAA3803464.1"/>
    <property type="molecule type" value="Genomic_DNA"/>
</dbReference>
<dbReference type="PROSITE" id="PS51729">
    <property type="entry name" value="GNAT_YJDJ"/>
    <property type="match status" value="1"/>
</dbReference>
<evidence type="ECO:0000259" key="1">
    <source>
        <dbReference type="PROSITE" id="PS51186"/>
    </source>
</evidence>
<sequence length="93" mass="10478">METTVTRNEERSRFEITTDDGTIAGFAEYVVRPGVVEFRHTEVDDAFEGHGIGSTLVRAALDEVRASGDRVVPTCPFFKSWIEKHEDYQDLVA</sequence>
<dbReference type="Proteomes" id="UP001501821">
    <property type="component" value="Unassembled WGS sequence"/>
</dbReference>
<name>A0ABP7I0R8_9ACTN</name>
<reference evidence="4" key="1">
    <citation type="journal article" date="2019" name="Int. J. Syst. Evol. Microbiol.">
        <title>The Global Catalogue of Microorganisms (GCM) 10K type strain sequencing project: providing services to taxonomists for standard genome sequencing and annotation.</title>
        <authorList>
            <consortium name="The Broad Institute Genomics Platform"/>
            <consortium name="The Broad Institute Genome Sequencing Center for Infectious Disease"/>
            <person name="Wu L."/>
            <person name="Ma J."/>
        </authorList>
    </citation>
    <scope>NUCLEOTIDE SEQUENCE [LARGE SCALE GENOMIC DNA]</scope>
    <source>
        <strain evidence="4">JCM 16953</strain>
    </source>
</reference>
<dbReference type="Pfam" id="PF14542">
    <property type="entry name" value="Acetyltransf_CG"/>
    <property type="match status" value="1"/>
</dbReference>
<evidence type="ECO:0000313" key="3">
    <source>
        <dbReference type="EMBL" id="GAA3803464.1"/>
    </source>
</evidence>
<dbReference type="PROSITE" id="PS51186">
    <property type="entry name" value="GNAT"/>
    <property type="match status" value="1"/>
</dbReference>
<dbReference type="InterPro" id="IPR016181">
    <property type="entry name" value="Acyl_CoA_acyltransferase"/>
</dbReference>
<evidence type="ECO:0000313" key="4">
    <source>
        <dbReference type="Proteomes" id="UP001501821"/>
    </source>
</evidence>
<dbReference type="CDD" id="cd04301">
    <property type="entry name" value="NAT_SF"/>
    <property type="match status" value="1"/>
</dbReference>
<dbReference type="InterPro" id="IPR045057">
    <property type="entry name" value="Gcn5-rel_NAT"/>
</dbReference>
<dbReference type="PANTHER" id="PTHR31435">
    <property type="entry name" value="PROTEIN NATD1"/>
    <property type="match status" value="1"/>
</dbReference>